<proteinExistence type="predicted"/>
<evidence type="ECO:0000256" key="1">
    <source>
        <dbReference type="SAM" id="MobiDB-lite"/>
    </source>
</evidence>
<dbReference type="OrthoDB" id="9798201at2"/>
<accession>A0A223S1F4</accession>
<dbReference type="Pfam" id="PF00903">
    <property type="entry name" value="Glyoxalase"/>
    <property type="match status" value="1"/>
</dbReference>
<keyword evidence="3" id="KW-0223">Dioxygenase</keyword>
<keyword evidence="3" id="KW-0560">Oxidoreductase</keyword>
<keyword evidence="4" id="KW-1185">Reference proteome</keyword>
<dbReference type="EMBL" id="CP022753">
    <property type="protein sequence ID" value="ASU81973.1"/>
    <property type="molecule type" value="Genomic_DNA"/>
</dbReference>
<evidence type="ECO:0000259" key="2">
    <source>
        <dbReference type="PROSITE" id="PS51819"/>
    </source>
</evidence>
<name>A0A223S1F4_9ACTN</name>
<dbReference type="InterPro" id="IPR037523">
    <property type="entry name" value="VOC_core"/>
</dbReference>
<dbReference type="AlphaFoldDB" id="A0A223S1F4"/>
<sequence>MRCSYIRLLVDDQLTCFRFYRDILKLPVLWGSEVTRYAEFDVDSQTRLVVCERDVIAEALGTTGENAALPGQDRCSIVFEVEDVDTTAAELVAAGAPQASPPKNWSAWGIRAAHFRDPDGYLIEISRPLRPSEQESLDDLGGEGNAGSEENAADIR</sequence>
<reference evidence="3 4" key="1">
    <citation type="submission" date="2017-08" db="EMBL/GenBank/DDBJ databases">
        <title>The complete genome sequence of Nocardiopsis gilva YIM 90087.</title>
        <authorList>
            <person name="Yin M."/>
            <person name="Tang S."/>
        </authorList>
    </citation>
    <scope>NUCLEOTIDE SEQUENCE [LARGE SCALE GENOMIC DNA]</scope>
    <source>
        <strain evidence="3 4">YIM 90087</strain>
    </source>
</reference>
<evidence type="ECO:0000313" key="4">
    <source>
        <dbReference type="Proteomes" id="UP000215005"/>
    </source>
</evidence>
<dbReference type="InterPro" id="IPR004360">
    <property type="entry name" value="Glyas_Fos-R_dOase_dom"/>
</dbReference>
<dbReference type="KEGG" id="ngv:CDO52_03515"/>
<feature type="region of interest" description="Disordered" evidence="1">
    <location>
        <begin position="126"/>
        <end position="156"/>
    </location>
</feature>
<evidence type="ECO:0000313" key="3">
    <source>
        <dbReference type="EMBL" id="ASU81973.1"/>
    </source>
</evidence>
<protein>
    <submittedName>
        <fullName evidence="3">Glyoxalase/bleomycin resistance/dioxygenase family protein</fullName>
    </submittedName>
</protein>
<dbReference type="GO" id="GO:0051213">
    <property type="term" value="F:dioxygenase activity"/>
    <property type="evidence" value="ECO:0007669"/>
    <property type="project" value="UniProtKB-KW"/>
</dbReference>
<feature type="domain" description="VOC" evidence="2">
    <location>
        <begin position="2"/>
        <end position="128"/>
    </location>
</feature>
<dbReference type="InterPro" id="IPR029068">
    <property type="entry name" value="Glyas_Bleomycin-R_OHBP_Dase"/>
</dbReference>
<dbReference type="PROSITE" id="PS51819">
    <property type="entry name" value="VOC"/>
    <property type="match status" value="1"/>
</dbReference>
<dbReference type="SUPFAM" id="SSF54593">
    <property type="entry name" value="Glyoxalase/Bleomycin resistance protein/Dihydroxybiphenyl dioxygenase"/>
    <property type="match status" value="1"/>
</dbReference>
<dbReference type="Proteomes" id="UP000215005">
    <property type="component" value="Chromosome"/>
</dbReference>
<organism evidence="3 4">
    <name type="scientific">Nocardiopsis gilva YIM 90087</name>
    <dbReference type="NCBI Taxonomy" id="1235441"/>
    <lineage>
        <taxon>Bacteria</taxon>
        <taxon>Bacillati</taxon>
        <taxon>Actinomycetota</taxon>
        <taxon>Actinomycetes</taxon>
        <taxon>Streptosporangiales</taxon>
        <taxon>Nocardiopsidaceae</taxon>
        <taxon>Nocardiopsis</taxon>
    </lineage>
</organism>
<dbReference type="Gene3D" id="3.10.180.10">
    <property type="entry name" value="2,3-Dihydroxybiphenyl 1,2-Dioxygenase, domain 1"/>
    <property type="match status" value="1"/>
</dbReference>
<dbReference type="RefSeq" id="WP_017621450.1">
    <property type="nucleotide sequence ID" value="NZ_ANBG01000421.1"/>
</dbReference>
<gene>
    <name evidence="3" type="ORF">CDO52_03515</name>
</gene>